<evidence type="ECO:0000256" key="1">
    <source>
        <dbReference type="SAM" id="Phobius"/>
    </source>
</evidence>
<keyword evidence="1" id="KW-0812">Transmembrane</keyword>
<evidence type="ECO:0000313" key="2">
    <source>
        <dbReference type="EMBL" id="OJG16761.1"/>
    </source>
</evidence>
<proteinExistence type="predicted"/>
<comment type="caution">
    <text evidence="2">The sequence shown here is derived from an EMBL/GenBank/DDBJ whole genome shotgun (WGS) entry which is preliminary data.</text>
</comment>
<keyword evidence="1" id="KW-1133">Transmembrane helix</keyword>
<protein>
    <submittedName>
        <fullName evidence="2">Uncharacterized protein</fullName>
    </submittedName>
</protein>
<keyword evidence="1" id="KW-0472">Membrane</keyword>
<sequence>MLATMITLFTMFSLVVLLGISAYAVFRYINDENQLEKVPVRVKSHHRN</sequence>
<gene>
    <name evidence="2" type="ORF">RU96_GL000228</name>
</gene>
<accession>A0A1L8RAF7</accession>
<dbReference type="Proteomes" id="UP000182835">
    <property type="component" value="Unassembled WGS sequence"/>
</dbReference>
<dbReference type="RefSeq" id="WP_016172419.1">
    <property type="nucleotide sequence ID" value="NZ_JBHLVQ010000015.1"/>
</dbReference>
<dbReference type="EMBL" id="JXKG01000001">
    <property type="protein sequence ID" value="OJG16761.1"/>
    <property type="molecule type" value="Genomic_DNA"/>
</dbReference>
<evidence type="ECO:0000313" key="3">
    <source>
        <dbReference type="Proteomes" id="UP000182835"/>
    </source>
</evidence>
<reference evidence="2 3" key="1">
    <citation type="submission" date="2014-12" db="EMBL/GenBank/DDBJ databases">
        <title>Draft genome sequences of 29 type strains of Enterococci.</title>
        <authorList>
            <person name="Zhong Z."/>
            <person name="Sun Z."/>
            <person name="Liu W."/>
            <person name="Zhang W."/>
            <person name="Zhang H."/>
        </authorList>
    </citation>
    <scope>NUCLEOTIDE SEQUENCE [LARGE SCALE GENOMIC DNA]</scope>
    <source>
        <strain evidence="2 3">DSM 21207</strain>
    </source>
</reference>
<organism evidence="2 3">
    <name type="scientific">Enterococcus canintestini</name>
    <dbReference type="NCBI Taxonomy" id="317010"/>
    <lineage>
        <taxon>Bacteria</taxon>
        <taxon>Bacillati</taxon>
        <taxon>Bacillota</taxon>
        <taxon>Bacilli</taxon>
        <taxon>Lactobacillales</taxon>
        <taxon>Enterococcaceae</taxon>
        <taxon>Enterococcus</taxon>
    </lineage>
</organism>
<dbReference type="STRING" id="317010.RU96_GL000228"/>
<dbReference type="AlphaFoldDB" id="A0A1L8RAF7"/>
<feature type="transmembrane region" description="Helical" evidence="1">
    <location>
        <begin position="6"/>
        <end position="26"/>
    </location>
</feature>
<name>A0A1L8RAF7_9ENTE</name>